<dbReference type="Proteomes" id="UP000663843">
    <property type="component" value="Unassembled WGS sequence"/>
</dbReference>
<proteinExistence type="inferred from homology"/>
<evidence type="ECO:0000256" key="1">
    <source>
        <dbReference type="ARBA" id="ARBA00004496"/>
    </source>
</evidence>
<dbReference type="InterPro" id="IPR050292">
    <property type="entry name" value="Glutamine_Synthetase"/>
</dbReference>
<dbReference type="GO" id="GO:0005524">
    <property type="term" value="F:ATP binding"/>
    <property type="evidence" value="ECO:0007669"/>
    <property type="project" value="UniProtKB-KW"/>
</dbReference>
<dbReference type="PANTHER" id="PTHR20852">
    <property type="entry name" value="GLUTAMINE SYNTHETASE"/>
    <property type="match status" value="1"/>
</dbReference>
<evidence type="ECO:0000256" key="9">
    <source>
        <dbReference type="ARBA" id="ARBA00030668"/>
    </source>
</evidence>
<dbReference type="FunFam" id="3.30.590.10:FF:000011">
    <property type="entry name" value="Glutamine synthetase"/>
    <property type="match status" value="1"/>
</dbReference>
<dbReference type="EC" id="6.3.1.2" evidence="3"/>
<organism evidence="10 11">
    <name type="scientific">Rhizoctonia solani</name>
    <dbReference type="NCBI Taxonomy" id="456999"/>
    <lineage>
        <taxon>Eukaryota</taxon>
        <taxon>Fungi</taxon>
        <taxon>Dikarya</taxon>
        <taxon>Basidiomycota</taxon>
        <taxon>Agaricomycotina</taxon>
        <taxon>Agaricomycetes</taxon>
        <taxon>Cantharellales</taxon>
        <taxon>Ceratobasidiaceae</taxon>
        <taxon>Rhizoctonia</taxon>
    </lineage>
</organism>
<keyword evidence="7" id="KW-0547">Nucleotide-binding</keyword>
<dbReference type="SUPFAM" id="SSF55931">
    <property type="entry name" value="Glutamine synthetase/guanido kinase"/>
    <property type="match status" value="1"/>
</dbReference>
<evidence type="ECO:0000256" key="6">
    <source>
        <dbReference type="ARBA" id="ARBA00022598"/>
    </source>
</evidence>
<comment type="similarity">
    <text evidence="2">Belongs to the glutamine synthetase family.</text>
</comment>
<dbReference type="GO" id="GO:0004356">
    <property type="term" value="F:glutamine synthetase activity"/>
    <property type="evidence" value="ECO:0007669"/>
    <property type="project" value="UniProtKB-EC"/>
</dbReference>
<dbReference type="Gene3D" id="3.30.590.10">
    <property type="entry name" value="Glutamine synthetase/guanido kinase, catalytic domain"/>
    <property type="match status" value="1"/>
</dbReference>
<gene>
    <name evidence="10" type="ORF">RDB_LOCUS158696</name>
</gene>
<evidence type="ECO:0000256" key="7">
    <source>
        <dbReference type="ARBA" id="ARBA00022741"/>
    </source>
</evidence>
<comment type="subcellular location">
    <subcellularLocation>
        <location evidence="1">Cytoplasm</location>
    </subcellularLocation>
</comment>
<protein>
    <recommendedName>
        <fullName evidence="4">Glutamine synthetase</fullName>
        <ecNumber evidence="3">6.3.1.2</ecNumber>
    </recommendedName>
    <alternativeName>
        <fullName evidence="9">Glutamate--ammonia ligase</fullName>
    </alternativeName>
</protein>
<evidence type="ECO:0000256" key="5">
    <source>
        <dbReference type="ARBA" id="ARBA00022490"/>
    </source>
</evidence>
<evidence type="ECO:0000256" key="2">
    <source>
        <dbReference type="ARBA" id="ARBA00009897"/>
    </source>
</evidence>
<evidence type="ECO:0000256" key="3">
    <source>
        <dbReference type="ARBA" id="ARBA00012937"/>
    </source>
</evidence>
<sequence>MTVTKEVKSAPGHDSDVHLRPAAIFKDPFRGGKNILVLVETYNNDGTPTPTNFRHHARKIMDLAQDKHPWFGLKQEYTLFDADGIPYGWPKGGFPGPQGPCYCGVFALDLIEVHYRACLYAGTKISGYRDGRPPLDGPFLPRLERREKGGIKAIKAVIEKLGKRHTGHIAVYGEDDDLRWTGRHESGHISSYAR</sequence>
<keyword evidence="6" id="KW-0436">Ligase</keyword>
<keyword evidence="8" id="KW-0067">ATP-binding</keyword>
<dbReference type="EMBL" id="CAJMWT010006325">
    <property type="protein sequence ID" value="CAE6515285.1"/>
    <property type="molecule type" value="Genomic_DNA"/>
</dbReference>
<evidence type="ECO:0000256" key="4">
    <source>
        <dbReference type="ARBA" id="ARBA00021364"/>
    </source>
</evidence>
<dbReference type="InterPro" id="IPR036651">
    <property type="entry name" value="Gln_synt_N_sf"/>
</dbReference>
<evidence type="ECO:0000313" key="10">
    <source>
        <dbReference type="EMBL" id="CAE6515285.1"/>
    </source>
</evidence>
<reference evidence="10" key="1">
    <citation type="submission" date="2021-01" db="EMBL/GenBank/DDBJ databases">
        <authorList>
            <person name="Kaushik A."/>
        </authorList>
    </citation>
    <scope>NUCLEOTIDE SEQUENCE</scope>
    <source>
        <strain evidence="10">AG2-2IIIB</strain>
    </source>
</reference>
<dbReference type="PANTHER" id="PTHR20852:SF57">
    <property type="entry name" value="GLUTAMINE SYNTHETASE 2 CYTOPLASMIC"/>
    <property type="match status" value="1"/>
</dbReference>
<dbReference type="GO" id="GO:0006542">
    <property type="term" value="P:glutamine biosynthetic process"/>
    <property type="evidence" value="ECO:0007669"/>
    <property type="project" value="InterPro"/>
</dbReference>
<dbReference type="Gene3D" id="3.10.20.70">
    <property type="entry name" value="Glutamine synthetase, N-terminal domain"/>
    <property type="match status" value="1"/>
</dbReference>
<accession>A0A8H3D5A1</accession>
<dbReference type="GO" id="GO:0005737">
    <property type="term" value="C:cytoplasm"/>
    <property type="evidence" value="ECO:0007669"/>
    <property type="project" value="UniProtKB-SubCell"/>
</dbReference>
<name>A0A8H3D5A1_9AGAM</name>
<dbReference type="InterPro" id="IPR014746">
    <property type="entry name" value="Gln_synth/guanido_kin_cat_dom"/>
</dbReference>
<dbReference type="AlphaFoldDB" id="A0A8H3D5A1"/>
<evidence type="ECO:0000313" key="11">
    <source>
        <dbReference type="Proteomes" id="UP000663843"/>
    </source>
</evidence>
<evidence type="ECO:0000256" key="8">
    <source>
        <dbReference type="ARBA" id="ARBA00022840"/>
    </source>
</evidence>
<dbReference type="SUPFAM" id="SSF54368">
    <property type="entry name" value="Glutamine synthetase, N-terminal domain"/>
    <property type="match status" value="1"/>
</dbReference>
<keyword evidence="5" id="KW-0963">Cytoplasm</keyword>
<comment type="caution">
    <text evidence="10">The sequence shown here is derived from an EMBL/GenBank/DDBJ whole genome shotgun (WGS) entry which is preliminary data.</text>
</comment>